<gene>
    <name evidence="4" type="ORF">ACFOSB_15630</name>
</gene>
<sequence length="317" mass="31813">MDVISAGIVIADCVARPVMRSPQPGQLELVDEIGLHAGGSAVNTGAALARLGLEVALVGRVGHDGFGDYLDGAARGLGLETRYLSRSDAATSATLVHVDAGGERSFLHAVGANAALTAADVPLDALAGARALHVAGYFVLPGLEPGVPDLFGRATALGLLTSLDTVWDATDRWERVQAVLPVTDVFCPGLGEGQRITGCEHPEDVLDALFALGVRRVAAVKMGDRGALLGRPDGARVHVAAAPVHAVDGTGAGDAFIGGLLAGLLAGDDLARAGQLGAAAGALCVGAMGATAGLRDLPTTRALADTLSVTPLQGALP</sequence>
<keyword evidence="2 4" id="KW-0418">Kinase</keyword>
<evidence type="ECO:0000259" key="3">
    <source>
        <dbReference type="Pfam" id="PF00294"/>
    </source>
</evidence>
<keyword evidence="5" id="KW-1185">Reference proteome</keyword>
<keyword evidence="1 4" id="KW-0808">Transferase</keyword>
<name>A0ABV7ZD32_9DEIO</name>
<evidence type="ECO:0000256" key="2">
    <source>
        <dbReference type="ARBA" id="ARBA00022777"/>
    </source>
</evidence>
<evidence type="ECO:0000256" key="1">
    <source>
        <dbReference type="ARBA" id="ARBA00022679"/>
    </source>
</evidence>
<protein>
    <submittedName>
        <fullName evidence="4">Carbohydrate kinase family protein</fullName>
        <ecNumber evidence="4">2.7.1.-</ecNumber>
    </submittedName>
</protein>
<dbReference type="RefSeq" id="WP_380102790.1">
    <property type="nucleotide sequence ID" value="NZ_JBHRZG010000022.1"/>
</dbReference>
<dbReference type="EC" id="2.7.1.-" evidence="4"/>
<dbReference type="Pfam" id="PF00294">
    <property type="entry name" value="PfkB"/>
    <property type="match status" value="1"/>
</dbReference>
<dbReference type="GO" id="GO:0016301">
    <property type="term" value="F:kinase activity"/>
    <property type="evidence" value="ECO:0007669"/>
    <property type="project" value="UniProtKB-KW"/>
</dbReference>
<dbReference type="Gene3D" id="3.40.1190.20">
    <property type="match status" value="1"/>
</dbReference>
<accession>A0ABV7ZD32</accession>
<dbReference type="Proteomes" id="UP001595803">
    <property type="component" value="Unassembled WGS sequence"/>
</dbReference>
<dbReference type="PANTHER" id="PTHR10584:SF166">
    <property type="entry name" value="RIBOKINASE"/>
    <property type="match status" value="1"/>
</dbReference>
<feature type="domain" description="Carbohydrate kinase PfkB" evidence="3">
    <location>
        <begin position="3"/>
        <end position="294"/>
    </location>
</feature>
<organism evidence="4 5">
    <name type="scientific">Deinococcus rufus</name>
    <dbReference type="NCBI Taxonomy" id="2136097"/>
    <lineage>
        <taxon>Bacteria</taxon>
        <taxon>Thermotogati</taxon>
        <taxon>Deinococcota</taxon>
        <taxon>Deinococci</taxon>
        <taxon>Deinococcales</taxon>
        <taxon>Deinococcaceae</taxon>
        <taxon>Deinococcus</taxon>
    </lineage>
</organism>
<evidence type="ECO:0000313" key="4">
    <source>
        <dbReference type="EMBL" id="MFC3834283.1"/>
    </source>
</evidence>
<proteinExistence type="predicted"/>
<dbReference type="EMBL" id="JBHRZG010000022">
    <property type="protein sequence ID" value="MFC3834283.1"/>
    <property type="molecule type" value="Genomic_DNA"/>
</dbReference>
<dbReference type="InterPro" id="IPR011611">
    <property type="entry name" value="PfkB_dom"/>
</dbReference>
<comment type="caution">
    <text evidence="4">The sequence shown here is derived from an EMBL/GenBank/DDBJ whole genome shotgun (WGS) entry which is preliminary data.</text>
</comment>
<evidence type="ECO:0000313" key="5">
    <source>
        <dbReference type="Proteomes" id="UP001595803"/>
    </source>
</evidence>
<dbReference type="PANTHER" id="PTHR10584">
    <property type="entry name" value="SUGAR KINASE"/>
    <property type="match status" value="1"/>
</dbReference>
<dbReference type="SUPFAM" id="SSF53613">
    <property type="entry name" value="Ribokinase-like"/>
    <property type="match status" value="1"/>
</dbReference>
<dbReference type="InterPro" id="IPR029056">
    <property type="entry name" value="Ribokinase-like"/>
</dbReference>
<reference evidence="5" key="1">
    <citation type="journal article" date="2019" name="Int. J. Syst. Evol. Microbiol.">
        <title>The Global Catalogue of Microorganisms (GCM) 10K type strain sequencing project: providing services to taxonomists for standard genome sequencing and annotation.</title>
        <authorList>
            <consortium name="The Broad Institute Genomics Platform"/>
            <consortium name="The Broad Institute Genome Sequencing Center for Infectious Disease"/>
            <person name="Wu L."/>
            <person name="Ma J."/>
        </authorList>
    </citation>
    <scope>NUCLEOTIDE SEQUENCE [LARGE SCALE GENOMIC DNA]</scope>
    <source>
        <strain evidence="5">CCTCC AB 2017081</strain>
    </source>
</reference>